<dbReference type="OrthoDB" id="9803740at2"/>
<evidence type="ECO:0000313" key="8">
    <source>
        <dbReference type="EMBL" id="AXN02713.1"/>
    </source>
</evidence>
<evidence type="ECO:0000256" key="4">
    <source>
        <dbReference type="ARBA" id="ARBA00022980"/>
    </source>
</evidence>
<comment type="similarity">
    <text evidence="1">Belongs to the universal ribosomal protein uL1 family.</text>
</comment>
<evidence type="ECO:0000256" key="3">
    <source>
        <dbReference type="ARBA" id="ARBA00022845"/>
    </source>
</evidence>
<dbReference type="GO" id="GO:0006412">
    <property type="term" value="P:translation"/>
    <property type="evidence" value="ECO:0007669"/>
    <property type="project" value="InterPro"/>
</dbReference>
<proteinExistence type="inferred from homology"/>
<dbReference type="AlphaFoldDB" id="A0A346E158"/>
<protein>
    <recommendedName>
        <fullName evidence="6">Large ribosomal subunit protein uL1</fullName>
    </recommendedName>
    <alternativeName>
        <fullName evidence="7">50S ribosomal protein L1</fullName>
    </alternativeName>
</protein>
<dbReference type="PIRSF" id="PIRSF002155">
    <property type="entry name" value="Ribosomal_L1"/>
    <property type="match status" value="1"/>
</dbReference>
<dbReference type="InterPro" id="IPR028364">
    <property type="entry name" value="Ribosomal_uL1/biogenesis"/>
</dbReference>
<keyword evidence="2" id="KW-0678">Repressor</keyword>
<reference evidence="8 9" key="1">
    <citation type="submission" date="2018-03" db="EMBL/GenBank/DDBJ databases">
        <title>A parallel universe: an anciently diverged bacterial symbiosis in a Hawaiian planthopper (Hemiptera: Cixiidae) reveals rearranged nutritional responsibilities.</title>
        <authorList>
            <person name="Bennett G."/>
            <person name="Mao M."/>
        </authorList>
    </citation>
    <scope>NUCLEOTIDE SEQUENCE [LARGE SCALE GENOMIC DNA]</scope>
    <source>
        <strain evidence="8 9">OLIH</strain>
    </source>
</reference>
<dbReference type="CDD" id="cd00403">
    <property type="entry name" value="Ribosomal_L1"/>
    <property type="match status" value="1"/>
</dbReference>
<dbReference type="GO" id="GO:0003735">
    <property type="term" value="F:structural constituent of ribosome"/>
    <property type="evidence" value="ECO:0007669"/>
    <property type="project" value="InterPro"/>
</dbReference>
<name>A0A346E158_9FLAO</name>
<evidence type="ECO:0000256" key="5">
    <source>
        <dbReference type="ARBA" id="ARBA00023274"/>
    </source>
</evidence>
<dbReference type="Gene3D" id="3.40.50.790">
    <property type="match status" value="1"/>
</dbReference>
<dbReference type="GO" id="GO:0003723">
    <property type="term" value="F:RNA binding"/>
    <property type="evidence" value="ECO:0007669"/>
    <property type="project" value="InterPro"/>
</dbReference>
<accession>A0A346E158</accession>
<dbReference type="GO" id="GO:0015934">
    <property type="term" value="C:large ribosomal subunit"/>
    <property type="evidence" value="ECO:0007669"/>
    <property type="project" value="InterPro"/>
</dbReference>
<keyword evidence="3" id="KW-0810">Translation regulation</keyword>
<dbReference type="Pfam" id="PF00687">
    <property type="entry name" value="Ribosomal_L1"/>
    <property type="match status" value="1"/>
</dbReference>
<organism evidence="8 9">
    <name type="scientific">Candidatus Karelsulcia muelleri</name>
    <dbReference type="NCBI Taxonomy" id="336810"/>
    <lineage>
        <taxon>Bacteria</taxon>
        <taxon>Pseudomonadati</taxon>
        <taxon>Bacteroidota</taxon>
        <taxon>Flavobacteriia</taxon>
        <taxon>Flavobacteriales</taxon>
        <taxon>Candidatus Karelsulcia</taxon>
    </lineage>
</organism>
<dbReference type="Gene3D" id="3.30.190.20">
    <property type="match status" value="1"/>
</dbReference>
<evidence type="ECO:0000256" key="2">
    <source>
        <dbReference type="ARBA" id="ARBA00022491"/>
    </source>
</evidence>
<evidence type="ECO:0000256" key="1">
    <source>
        <dbReference type="ARBA" id="ARBA00010531"/>
    </source>
</evidence>
<dbReference type="InterPro" id="IPR016095">
    <property type="entry name" value="Ribosomal_uL1_3-a/b-sand"/>
</dbReference>
<keyword evidence="5" id="KW-0687">Ribonucleoprotein</keyword>
<dbReference type="SUPFAM" id="SSF56808">
    <property type="entry name" value="Ribosomal protein L1"/>
    <property type="match status" value="1"/>
</dbReference>
<dbReference type="EMBL" id="CP028359">
    <property type="protein sequence ID" value="AXN02713.1"/>
    <property type="molecule type" value="Genomic_DNA"/>
</dbReference>
<dbReference type="PANTHER" id="PTHR36427:SF3">
    <property type="entry name" value="LARGE RIBOSOMAL SUBUNIT PROTEIN UL1M"/>
    <property type="match status" value="1"/>
</dbReference>
<dbReference type="InterPro" id="IPR023674">
    <property type="entry name" value="Ribosomal_uL1-like"/>
</dbReference>
<dbReference type="InterPro" id="IPR002143">
    <property type="entry name" value="Ribosomal_uL1"/>
</dbReference>
<evidence type="ECO:0000256" key="7">
    <source>
        <dbReference type="ARBA" id="ARBA00035452"/>
    </source>
</evidence>
<keyword evidence="4 8" id="KW-0689">Ribosomal protein</keyword>
<evidence type="ECO:0000313" key="9">
    <source>
        <dbReference type="Proteomes" id="UP000257017"/>
    </source>
</evidence>
<evidence type="ECO:0000256" key="6">
    <source>
        <dbReference type="ARBA" id="ARBA00035241"/>
    </source>
</evidence>
<dbReference type="GO" id="GO:0006417">
    <property type="term" value="P:regulation of translation"/>
    <property type="evidence" value="ECO:0007669"/>
    <property type="project" value="UniProtKB-KW"/>
</dbReference>
<sequence length="211" mass="24372">MKNKLYSIQEALVHMKKENKNKNYASIDIDLVLNIEYKTNNIPIRIQVNLPYGNGKKYKILSMVEKEKRNEIKKNNNIKIGFKKYIEKIQKGCTKFDILIATPKTMQSIVKLVKILGPKGLMPNTMLGTVNNNPQKIINEINRGKIFLKSDRYGIMHTSIGRINFTNTQILENLKSLLYILNMTKTQHLKGNLIKKIYISSTMGLSYRIKP</sequence>
<dbReference type="PANTHER" id="PTHR36427">
    <property type="entry name" value="54S RIBOSOMAL PROTEIN L1, MITOCHONDRIAL"/>
    <property type="match status" value="1"/>
</dbReference>
<dbReference type="Proteomes" id="UP000257017">
    <property type="component" value="Chromosome"/>
</dbReference>
<gene>
    <name evidence="8" type="ORF">C9I73_182</name>
</gene>